<proteinExistence type="predicted"/>
<dbReference type="AlphaFoldDB" id="A0A1M6HY16"/>
<feature type="signal peptide" evidence="1">
    <location>
        <begin position="1"/>
        <end position="20"/>
    </location>
</feature>
<name>A0A1M6HY16_9RHOB</name>
<keyword evidence="1" id="KW-0732">Signal</keyword>
<dbReference type="RefSeq" id="WP_139280676.1">
    <property type="nucleotide sequence ID" value="NZ_FQZQ01000006.1"/>
</dbReference>
<dbReference type="Proteomes" id="UP000183982">
    <property type="component" value="Unassembled WGS sequence"/>
</dbReference>
<gene>
    <name evidence="2" type="ORF">SAMN05444000_106189</name>
</gene>
<evidence type="ECO:0000313" key="3">
    <source>
        <dbReference type="Proteomes" id="UP000183982"/>
    </source>
</evidence>
<feature type="chain" id="PRO_5012974590" evidence="1">
    <location>
        <begin position="21"/>
        <end position="105"/>
    </location>
</feature>
<dbReference type="EMBL" id="FQZQ01000006">
    <property type="protein sequence ID" value="SHJ26987.1"/>
    <property type="molecule type" value="Genomic_DNA"/>
</dbReference>
<organism evidence="2 3">
    <name type="scientific">Shimia gijangensis</name>
    <dbReference type="NCBI Taxonomy" id="1470563"/>
    <lineage>
        <taxon>Bacteria</taxon>
        <taxon>Pseudomonadati</taxon>
        <taxon>Pseudomonadota</taxon>
        <taxon>Alphaproteobacteria</taxon>
        <taxon>Rhodobacterales</taxon>
        <taxon>Roseobacteraceae</taxon>
    </lineage>
</organism>
<evidence type="ECO:0000256" key="1">
    <source>
        <dbReference type="SAM" id="SignalP"/>
    </source>
</evidence>
<keyword evidence="3" id="KW-1185">Reference proteome</keyword>
<evidence type="ECO:0000313" key="2">
    <source>
        <dbReference type="EMBL" id="SHJ26987.1"/>
    </source>
</evidence>
<accession>A0A1M6HY16</accession>
<reference evidence="3" key="1">
    <citation type="submission" date="2016-11" db="EMBL/GenBank/DDBJ databases">
        <authorList>
            <person name="Varghese N."/>
            <person name="Submissions S."/>
        </authorList>
    </citation>
    <scope>NUCLEOTIDE SEQUENCE [LARGE SCALE GENOMIC DNA]</scope>
    <source>
        <strain evidence="3">DSM 100564</strain>
    </source>
</reference>
<sequence>MKKTLMLATAVSLIAVSSFAETASGRPSRAAIEEAATTMGVSSWGMGMCMRSLRKDMPLQEGEGPSPEMQAKFHNKLYACLQGKNQDLTRETFDTAMAKLPVPGQ</sequence>
<protein>
    <submittedName>
        <fullName evidence="2">Uncharacterized protein</fullName>
    </submittedName>
</protein>